<proteinExistence type="predicted"/>
<evidence type="ECO:0000313" key="3">
    <source>
        <dbReference type="EMBL" id="KDP28357.1"/>
    </source>
</evidence>
<evidence type="ECO:0000256" key="1">
    <source>
        <dbReference type="ARBA" id="ARBA00023013"/>
    </source>
</evidence>
<accession>A0A067JWV3</accession>
<dbReference type="GO" id="GO:0032875">
    <property type="term" value="P:regulation of DNA endoreduplication"/>
    <property type="evidence" value="ECO:0007669"/>
    <property type="project" value="InterPro"/>
</dbReference>
<sequence length="117" mass="12902">MAHNLSIKLSELAIREWEGEERENLIVDSVDEKAKTETTTNLDCTTPTAKENKIPDVMTCPPAPKKRKASLAVGDNASNKVMATKEFFDSPVLDVMFDIGINKVSSKVSGSTPKRHR</sequence>
<keyword evidence="1" id="KW-0649">Protein kinase inhibitor</keyword>
<gene>
    <name evidence="3" type="ORF">JCGZ_14128</name>
</gene>
<dbReference type="PANTHER" id="PTHR33142">
    <property type="entry name" value="CYCLIN-DEPENDENT PROTEIN KINASE INHIBITOR SMR13"/>
    <property type="match status" value="1"/>
</dbReference>
<dbReference type="EMBL" id="KK914782">
    <property type="protein sequence ID" value="KDP28357.1"/>
    <property type="molecule type" value="Genomic_DNA"/>
</dbReference>
<dbReference type="Proteomes" id="UP000027138">
    <property type="component" value="Unassembled WGS sequence"/>
</dbReference>
<name>A0A067JWV3_JATCU</name>
<keyword evidence="4" id="KW-1185">Reference proteome</keyword>
<protein>
    <submittedName>
        <fullName evidence="3">Uncharacterized protein</fullName>
    </submittedName>
</protein>
<dbReference type="AlphaFoldDB" id="A0A067JWV3"/>
<dbReference type="InterPro" id="IPR040389">
    <property type="entry name" value="SMR"/>
</dbReference>
<dbReference type="GO" id="GO:0004860">
    <property type="term" value="F:protein kinase inhibitor activity"/>
    <property type="evidence" value="ECO:0007669"/>
    <property type="project" value="UniProtKB-KW"/>
</dbReference>
<dbReference type="OrthoDB" id="848028at2759"/>
<reference evidence="3 4" key="1">
    <citation type="journal article" date="2014" name="PLoS ONE">
        <title>Global Analysis of Gene Expression Profiles in Physic Nut (Jatropha curcas L.) Seedlings Exposed to Salt Stress.</title>
        <authorList>
            <person name="Zhang L."/>
            <person name="Zhang C."/>
            <person name="Wu P."/>
            <person name="Chen Y."/>
            <person name="Li M."/>
            <person name="Jiang H."/>
            <person name="Wu G."/>
        </authorList>
    </citation>
    <scope>NUCLEOTIDE SEQUENCE [LARGE SCALE GENOMIC DNA]</scope>
    <source>
        <strain evidence="4">cv. GZQX0401</strain>
        <tissue evidence="3">Young leaves</tissue>
    </source>
</reference>
<dbReference type="PANTHER" id="PTHR33142:SF13">
    <property type="entry name" value="CYCLIN-DEPENDENT PROTEIN KINASE INHIBITOR SMR1"/>
    <property type="match status" value="1"/>
</dbReference>
<evidence type="ECO:0000313" key="4">
    <source>
        <dbReference type="Proteomes" id="UP000027138"/>
    </source>
</evidence>
<evidence type="ECO:0000256" key="2">
    <source>
        <dbReference type="ARBA" id="ARBA00023306"/>
    </source>
</evidence>
<organism evidence="3 4">
    <name type="scientific">Jatropha curcas</name>
    <name type="common">Barbados nut</name>
    <dbReference type="NCBI Taxonomy" id="180498"/>
    <lineage>
        <taxon>Eukaryota</taxon>
        <taxon>Viridiplantae</taxon>
        <taxon>Streptophyta</taxon>
        <taxon>Embryophyta</taxon>
        <taxon>Tracheophyta</taxon>
        <taxon>Spermatophyta</taxon>
        <taxon>Magnoliopsida</taxon>
        <taxon>eudicotyledons</taxon>
        <taxon>Gunneridae</taxon>
        <taxon>Pentapetalae</taxon>
        <taxon>rosids</taxon>
        <taxon>fabids</taxon>
        <taxon>Malpighiales</taxon>
        <taxon>Euphorbiaceae</taxon>
        <taxon>Crotonoideae</taxon>
        <taxon>Jatropheae</taxon>
        <taxon>Jatropha</taxon>
    </lineage>
</organism>
<keyword evidence="2" id="KW-0131">Cell cycle</keyword>